<feature type="domain" description="DUF5118" evidence="4">
    <location>
        <begin position="53"/>
        <end position="101"/>
    </location>
</feature>
<feature type="region of interest" description="Disordered" evidence="1">
    <location>
        <begin position="555"/>
        <end position="574"/>
    </location>
</feature>
<protein>
    <recommendedName>
        <fullName evidence="7">DUF5117 domain-containing protein</fullName>
    </recommendedName>
</protein>
<dbReference type="InterPro" id="IPR032534">
    <property type="entry name" value="EcxA_zinc-bd"/>
</dbReference>
<reference evidence="5 6" key="1">
    <citation type="submission" date="2016-11" db="EMBL/GenBank/DDBJ databases">
        <title>Whole genomes of Flavobacteriaceae.</title>
        <authorList>
            <person name="Stine C."/>
            <person name="Li C."/>
            <person name="Tadesse D."/>
        </authorList>
    </citation>
    <scope>NUCLEOTIDE SEQUENCE [LARGE SCALE GENOMIC DNA]</scope>
    <source>
        <strain evidence="5 6">DSM 24704</strain>
    </source>
</reference>
<evidence type="ECO:0000259" key="4">
    <source>
        <dbReference type="Pfam" id="PF17162"/>
    </source>
</evidence>
<dbReference type="Pfam" id="PF17148">
    <property type="entry name" value="DUF5117"/>
    <property type="match status" value="1"/>
</dbReference>
<dbReference type="Proteomes" id="UP000214684">
    <property type="component" value="Unassembled WGS sequence"/>
</dbReference>
<name>A0A227P550_9FLAO</name>
<dbReference type="RefSeq" id="WP_089480088.1">
    <property type="nucleotide sequence ID" value="NZ_MUGS01000027.1"/>
</dbReference>
<proteinExistence type="predicted"/>
<feature type="compositionally biased region" description="Polar residues" evidence="1">
    <location>
        <begin position="565"/>
        <end position="574"/>
    </location>
</feature>
<dbReference type="Pfam" id="PF17162">
    <property type="entry name" value="DUF5118"/>
    <property type="match status" value="1"/>
</dbReference>
<gene>
    <name evidence="5" type="ORF">B0A64_13700</name>
</gene>
<comment type="caution">
    <text evidence="5">The sequence shown here is derived from an EMBL/GenBank/DDBJ whole genome shotgun (WGS) entry which is preliminary data.</text>
</comment>
<evidence type="ECO:0000313" key="6">
    <source>
        <dbReference type="Proteomes" id="UP000214684"/>
    </source>
</evidence>
<dbReference type="Pfam" id="PF16313">
    <property type="entry name" value="DUF4953"/>
    <property type="match status" value="1"/>
</dbReference>
<dbReference type="PANTHER" id="PTHR38478:SF1">
    <property type="entry name" value="ZINC DEPENDENT METALLOPROTEASE DOMAIN LIPOPROTEIN"/>
    <property type="match status" value="1"/>
</dbReference>
<evidence type="ECO:0000259" key="2">
    <source>
        <dbReference type="Pfam" id="PF16313"/>
    </source>
</evidence>
<evidence type="ECO:0000313" key="5">
    <source>
        <dbReference type="EMBL" id="OXG05080.1"/>
    </source>
</evidence>
<keyword evidence="6" id="KW-1185">Reference proteome</keyword>
<dbReference type="OrthoDB" id="9776599at2"/>
<dbReference type="AlphaFoldDB" id="A0A227P550"/>
<dbReference type="InterPro" id="IPR033413">
    <property type="entry name" value="DUF5117"/>
</dbReference>
<evidence type="ECO:0000256" key="1">
    <source>
        <dbReference type="SAM" id="MobiDB-lite"/>
    </source>
</evidence>
<dbReference type="PANTHER" id="PTHR38478">
    <property type="entry name" value="PEPTIDASE M1A AND M12B"/>
    <property type="match status" value="1"/>
</dbReference>
<evidence type="ECO:0000259" key="3">
    <source>
        <dbReference type="Pfam" id="PF17148"/>
    </source>
</evidence>
<feature type="compositionally biased region" description="Basic and acidic residues" evidence="1">
    <location>
        <begin position="28"/>
        <end position="38"/>
    </location>
</feature>
<dbReference type="EMBL" id="MUGS01000027">
    <property type="protein sequence ID" value="OXG05080.1"/>
    <property type="molecule type" value="Genomic_DNA"/>
</dbReference>
<dbReference type="InterPro" id="IPR033428">
    <property type="entry name" value="DUF5118"/>
</dbReference>
<feature type="domain" description="EcxA zinc-binding" evidence="2">
    <location>
        <begin position="431"/>
        <end position="750"/>
    </location>
</feature>
<evidence type="ECO:0008006" key="7">
    <source>
        <dbReference type="Google" id="ProtNLM"/>
    </source>
</evidence>
<organism evidence="5 6">
    <name type="scientific">Flavobacterium araucananum</name>
    <dbReference type="NCBI Taxonomy" id="946678"/>
    <lineage>
        <taxon>Bacteria</taxon>
        <taxon>Pseudomonadati</taxon>
        <taxon>Bacteroidota</taxon>
        <taxon>Flavobacteriia</taxon>
        <taxon>Flavobacteriales</taxon>
        <taxon>Flavobacteriaceae</taxon>
        <taxon>Flavobacterium</taxon>
    </lineage>
</organism>
<feature type="domain" description="DUF5117" evidence="3">
    <location>
        <begin position="115"/>
        <end position="295"/>
    </location>
</feature>
<sequence length="861" mass="97459">MKNFKISRNFLVTLLCIVGINSTFSQTDKKSSKKEKAGKNASKTDSIPDFNKPQPYDKVISSDAKLSKGVFVVAKVKERYYFEIPNEVLDRDFQVTSRIGKGPAVFQKVPEGSAGKLLESTQIRFTKAPNDKLFVKRFVYDQVATDSSDNGLYRTLKVNDLQPVMTAFDIKAYGKNSLVIDVTDYINSDLGIFTGKLKDIFQTTAFQADRSYINSIEALPTSVEVFTVKTYEDNNKSYLTTEVNTSFLLLPKETMRIRYSDERIGYSTLLRTDLDQDPQRIKKVEIINRWRLEPKVEDKERYAKGELVDPQKPIVFYINPTTPKKWVPYIKRAVSDWQAAFEKAGFKNAIYAKEATISDSIWNAKNGGFNTINYAPNMGSDISQNVTIDPRSGEILQANIQINHNVLFALYGTYLVQAGAIDKRAQNRAYSDDLMGELMRVELTAQVGSTLGLLKNAGAASTVAIAKLRDKQWTSKHGISPSIMQNTLFNYVAQPEDNITENGILGRIGDYDKWAIFWGYKIHPDLKNLIQERTYLRQILTDSLKVNPQLYYGVQPKDNDPVTDPRNQTNSLGTNTVESSRLGIKNLKIILSNLPKWTLNKEELYAPTGGQIGYSYGYVVSQYRTYLENVSNILGTYYYNPHDSGSTQKTFSCVPLEEQKKAMTFLTTEIFDKQGPQWLIDENITKLTIDIPYNNDMYSIGANLLVQVMLDFKKLKKINIIAERFGAENTYSLVSYLNDLDKGVWSELNTPQKVSSYHMLLQKMYLKASNVILDTPRDINSATTIAITRGHLLDLKQRVMGTLKITTDKNSKTHYWDVIAEINKLTNPKRVIPAPALPANPEAKKALHQGVSELEKESVEY</sequence>
<feature type="region of interest" description="Disordered" evidence="1">
    <location>
        <begin position="28"/>
        <end position="50"/>
    </location>
</feature>
<accession>A0A227P550</accession>